<sequence>MDRSSVFLSVYVFFRSMVGSGIFLSSSHEGRGSLPYCPLHRYLPPPWRETNLGHRKSASPDLRKMFRPGRENHQTEPREVSASNAVKLSNKLKATLKKKYQSPPGGETEHPFYIHCDLQYPPGESGEVNQHEYIQIKPTFRKTHQWRCSPLSLYFDSELDDERVRIALTKGVSGIGKTSQVRMIILNWAEGKVNQECPLIFPLPFRELNLLKERLSLIELLYKFFPELKEPGISNLENFRVGFILDGLDEFRRPLDFKNSPIVTDLTEPSSVPALLTNLINGNLLPFAAHIWITSRPEAVHHIPLQYINEVTEIEGFTDSQKEEFFRRAIIHTDQANAIIHHLKYSKSFYVLCQIPIICSISASVLVRQTWLSGKEYDPGALTPMYTDLLALLQTRDQNTQKMAIKLGELAFKQLVKGNTVFYEEDLRECNINCDEGSEFAKVSIPIFREDIGLQQKKIYYFGHTTIQDFFAAMWFNRSCNSLDENLRNAVDMALQSKNGKLDLFLRFLLSISQSFIQSIAEAGYNSSETLTETVEYIKKKVMENPASPRTLNLLNCLTELGDSSLEIDGVSFLKTGIPPDAKYPRAHWSDLAAVLVASESGPIAMLGLEVKKRGDKELLRMLPVIKASQTATLSYHKLTEKSCECLASALTSKVSNLKTLDLSFNTLMDSGVQLLVAGLAKPHCQLEGLKLSGCRVKQDGFAALAKALKSNPSHLLELDLSGNEPGESGVFYLVDGLKVVNCKLQILKLSNCKLGLELSRALAVLLIDNPRHLRELDVSMNDLGDRGVELLMDILKSTQIYKLELYCCQLTEKCCENMFRCLVNIPSLRELNLSNNNLKDEGVKMLCNAFGLPACQLEKLNVASCGITLVRGLHFNSILKELDISRNHLGDSDDWADVLFCLSSLETLRVSDCKLTEKCCGELVKALSSNLTNLKELDLSGNDLGDRGVKTLYVGLTFRCCTLERLFLRCCGITAEGCSSLALALKSSCSKITELGLMGNDTGEEGLRILSGIRDDPHYKLQTLEIND</sequence>
<dbReference type="PROSITE" id="PS51450">
    <property type="entry name" value="LRR"/>
    <property type="match status" value="1"/>
</dbReference>
<feature type="domain" description="NACHT" evidence="8">
    <location>
        <begin position="165"/>
        <end position="299"/>
    </location>
</feature>
<dbReference type="Gene3D" id="3.40.50.300">
    <property type="entry name" value="P-loop containing nucleotide triphosphate hydrolases"/>
    <property type="match status" value="1"/>
</dbReference>
<protein>
    <submittedName>
        <fullName evidence="9">NACHT, LRR and PYD domains-containing protein 12-like</fullName>
    </submittedName>
</protein>
<dbReference type="Gene3D" id="3.80.10.10">
    <property type="entry name" value="Ribonuclease Inhibitor"/>
    <property type="match status" value="2"/>
</dbReference>
<organism evidence="9 10">
    <name type="scientific">Salmo trutta</name>
    <name type="common">Brown trout</name>
    <dbReference type="NCBI Taxonomy" id="8032"/>
    <lineage>
        <taxon>Eukaryota</taxon>
        <taxon>Metazoa</taxon>
        <taxon>Chordata</taxon>
        <taxon>Craniata</taxon>
        <taxon>Vertebrata</taxon>
        <taxon>Euteleostomi</taxon>
        <taxon>Actinopterygii</taxon>
        <taxon>Neopterygii</taxon>
        <taxon>Teleostei</taxon>
        <taxon>Protacanthopterygii</taxon>
        <taxon>Salmoniformes</taxon>
        <taxon>Salmonidae</taxon>
        <taxon>Salmoninae</taxon>
        <taxon>Salmo</taxon>
    </lineage>
</organism>
<dbReference type="PROSITE" id="PS50837">
    <property type="entry name" value="NACHT"/>
    <property type="match status" value="1"/>
</dbReference>
<keyword evidence="3" id="KW-0433">Leucine-rich repeat</keyword>
<evidence type="ECO:0000256" key="4">
    <source>
        <dbReference type="ARBA" id="ARBA00022737"/>
    </source>
</evidence>
<dbReference type="InterPro" id="IPR027417">
    <property type="entry name" value="P-loop_NTPase"/>
</dbReference>
<dbReference type="Ensembl" id="ENSSTUT00000120552.1">
    <property type="protein sequence ID" value="ENSSTUP00000112625.1"/>
    <property type="gene ID" value="ENSSTUG00000049780.1"/>
</dbReference>
<evidence type="ECO:0000259" key="8">
    <source>
        <dbReference type="PROSITE" id="PS50837"/>
    </source>
</evidence>
<keyword evidence="4" id="KW-0677">Repeat</keyword>
<evidence type="ECO:0000313" key="9">
    <source>
        <dbReference type="Ensembl" id="ENSSTUP00000112625.1"/>
    </source>
</evidence>
<keyword evidence="2" id="KW-0963">Cytoplasm</keyword>
<dbReference type="InterPro" id="IPR032675">
    <property type="entry name" value="LRR_dom_sf"/>
</dbReference>
<evidence type="ECO:0000313" key="10">
    <source>
        <dbReference type="Proteomes" id="UP000472277"/>
    </source>
</evidence>
<dbReference type="Pfam" id="PF05729">
    <property type="entry name" value="NACHT"/>
    <property type="match status" value="1"/>
</dbReference>
<dbReference type="Pfam" id="PF13516">
    <property type="entry name" value="LRR_6"/>
    <property type="match status" value="6"/>
</dbReference>
<dbReference type="AlphaFoldDB" id="A0A674EXA4"/>
<evidence type="ECO:0000256" key="7">
    <source>
        <dbReference type="SAM" id="MobiDB-lite"/>
    </source>
</evidence>
<dbReference type="InterPro" id="IPR001611">
    <property type="entry name" value="Leu-rich_rpt"/>
</dbReference>
<keyword evidence="10" id="KW-1185">Reference proteome</keyword>
<dbReference type="GO" id="GO:0005737">
    <property type="term" value="C:cytoplasm"/>
    <property type="evidence" value="ECO:0007669"/>
    <property type="project" value="UniProtKB-SubCell"/>
</dbReference>
<accession>A0A674EXA4</accession>
<dbReference type="InterPro" id="IPR051261">
    <property type="entry name" value="NLR"/>
</dbReference>
<dbReference type="InterPro" id="IPR041267">
    <property type="entry name" value="NLRP_HD2"/>
</dbReference>
<evidence type="ECO:0000256" key="3">
    <source>
        <dbReference type="ARBA" id="ARBA00022614"/>
    </source>
</evidence>
<dbReference type="Pfam" id="PF17779">
    <property type="entry name" value="WHD_NOD2"/>
    <property type="match status" value="1"/>
</dbReference>
<dbReference type="Proteomes" id="UP000472277">
    <property type="component" value="Chromosome 38"/>
</dbReference>
<gene>
    <name evidence="9" type="primary">LOC115178036</name>
</gene>
<dbReference type="GeneTree" id="ENSGT01150000286911"/>
<keyword evidence="5" id="KW-0547">Nucleotide-binding</keyword>
<dbReference type="SUPFAM" id="SSF52047">
    <property type="entry name" value="RNI-like"/>
    <property type="match status" value="2"/>
</dbReference>
<evidence type="ECO:0000256" key="2">
    <source>
        <dbReference type="ARBA" id="ARBA00022490"/>
    </source>
</evidence>
<evidence type="ECO:0000256" key="6">
    <source>
        <dbReference type="ARBA" id="ARBA00022840"/>
    </source>
</evidence>
<dbReference type="InParanoid" id="A0A674EXA4"/>
<evidence type="ECO:0000256" key="1">
    <source>
        <dbReference type="ARBA" id="ARBA00004496"/>
    </source>
</evidence>
<comment type="subcellular location">
    <subcellularLocation>
        <location evidence="1">Cytoplasm</location>
    </subcellularLocation>
</comment>
<dbReference type="PANTHER" id="PTHR24106">
    <property type="entry name" value="NACHT, LRR AND CARD DOMAINS-CONTAINING"/>
    <property type="match status" value="1"/>
</dbReference>
<proteinExistence type="predicted"/>
<name>A0A674EXA4_SALTR</name>
<dbReference type="InterPro" id="IPR007111">
    <property type="entry name" value="NACHT_NTPase"/>
</dbReference>
<dbReference type="SMART" id="SM00368">
    <property type="entry name" value="LRR_RI"/>
    <property type="match status" value="10"/>
</dbReference>
<reference evidence="9" key="1">
    <citation type="submission" date="2025-08" db="UniProtKB">
        <authorList>
            <consortium name="Ensembl"/>
        </authorList>
    </citation>
    <scope>IDENTIFICATION</scope>
</reference>
<dbReference type="GO" id="GO:0005524">
    <property type="term" value="F:ATP binding"/>
    <property type="evidence" value="ECO:0007669"/>
    <property type="project" value="UniProtKB-KW"/>
</dbReference>
<dbReference type="Pfam" id="PF17776">
    <property type="entry name" value="NLRC4_HD2"/>
    <property type="match status" value="1"/>
</dbReference>
<feature type="compositionally biased region" description="Basic and acidic residues" evidence="7">
    <location>
        <begin position="61"/>
        <end position="79"/>
    </location>
</feature>
<dbReference type="InterPro" id="IPR041075">
    <property type="entry name" value="NOD1/2_WH"/>
</dbReference>
<reference evidence="9" key="2">
    <citation type="submission" date="2025-09" db="UniProtKB">
        <authorList>
            <consortium name="Ensembl"/>
        </authorList>
    </citation>
    <scope>IDENTIFICATION</scope>
</reference>
<keyword evidence="6" id="KW-0067">ATP-binding</keyword>
<evidence type="ECO:0000256" key="5">
    <source>
        <dbReference type="ARBA" id="ARBA00022741"/>
    </source>
</evidence>
<dbReference type="OMA" id="WSKDRPY"/>
<feature type="region of interest" description="Disordered" evidence="7">
    <location>
        <begin position="50"/>
        <end position="84"/>
    </location>
</feature>